<feature type="region of interest" description="Disordered" evidence="1">
    <location>
        <begin position="1"/>
        <end position="23"/>
    </location>
</feature>
<dbReference type="Pfam" id="PF19749">
    <property type="entry name" value="DUF6236"/>
    <property type="match status" value="1"/>
</dbReference>
<sequence length="292" mass="31819">MLQSLRSAKPMGTDGRGLVMSPPAKIGPEGLEVEDQLDLQELRSTLLFWDRIDYPSNNAFPGQTGPEEDFLIAEGVMSRSGIVVAGQSDAGLTQRHAHLLAYRLHEEQEPGRWTLGHSADALGFPPDEMAEGRGLLLKLYQAVPIPDRDMPLEAVLDFKHRRRDELIALRTHFERVYQAILGAPDRSLAELTEWAALDKAIADHVKVAIETKSPFKLANLQMRFKFGDVAIGYAAADMALRAHLPLASAVITGGLAAAASSFGSLGVGLGLKEAKASNSPFEYITSIHRDML</sequence>
<dbReference type="RefSeq" id="WP_013078831.1">
    <property type="nucleotide sequence ID" value="NC_014100.1"/>
</dbReference>
<evidence type="ECO:0000313" key="3">
    <source>
        <dbReference type="Proteomes" id="UP000002629"/>
    </source>
</evidence>
<dbReference type="InterPro" id="IPR046203">
    <property type="entry name" value="DUF6236"/>
</dbReference>
<dbReference type="AlphaFoldDB" id="D5VJ86"/>
<protein>
    <submittedName>
        <fullName evidence="2">Uncharacterized protein</fullName>
    </submittedName>
</protein>
<evidence type="ECO:0000256" key="1">
    <source>
        <dbReference type="SAM" id="MobiDB-lite"/>
    </source>
</evidence>
<reference evidence="3" key="1">
    <citation type="journal article" date="2011" name="J. Bacteriol.">
        <title>Genome sequences of eight morphologically diverse alphaproteobacteria.</title>
        <authorList>
            <consortium name="US DOE Joint Genome Institute"/>
            <person name="Brown P.J."/>
            <person name="Kysela D.T."/>
            <person name="Buechlein A."/>
            <person name="Hemmerich C."/>
            <person name="Brun Y.V."/>
        </authorList>
    </citation>
    <scope>NUCLEOTIDE SEQUENCE [LARGE SCALE GENOMIC DNA]</scope>
    <source>
        <strain evidence="3">ATCC 21756 / DSM 7131 / JCM 7823 / NBRC 15250 / LMG 17158 / TK0059</strain>
    </source>
</reference>
<name>D5VJ86_CAUST</name>
<dbReference type="EMBL" id="CP002008">
    <property type="protein sequence ID" value="ADG10174.1"/>
    <property type="molecule type" value="Genomic_DNA"/>
</dbReference>
<organism evidence="2 3">
    <name type="scientific">Caulobacter segnis (strain ATCC 21756 / DSM 7131 / JCM 7823 / NBRC 15250 / LMG 17158 / TK0059)</name>
    <name type="common">Mycoplana segnis</name>
    <dbReference type="NCBI Taxonomy" id="509190"/>
    <lineage>
        <taxon>Bacteria</taxon>
        <taxon>Pseudomonadati</taxon>
        <taxon>Pseudomonadota</taxon>
        <taxon>Alphaproteobacteria</taxon>
        <taxon>Caulobacterales</taxon>
        <taxon>Caulobacteraceae</taxon>
        <taxon>Caulobacter</taxon>
    </lineage>
</organism>
<evidence type="ECO:0000313" key="2">
    <source>
        <dbReference type="EMBL" id="ADG10174.1"/>
    </source>
</evidence>
<dbReference type="HOGENOM" id="CLU_920906_0_0_5"/>
<dbReference type="Proteomes" id="UP000002629">
    <property type="component" value="Chromosome"/>
</dbReference>
<dbReference type="eggNOG" id="ENOG5033AZ8">
    <property type="taxonomic scope" value="Bacteria"/>
</dbReference>
<proteinExistence type="predicted"/>
<dbReference type="KEGG" id="cse:Cseg_1691"/>
<accession>D5VJ86</accession>
<gene>
    <name evidence="2" type="ordered locus">Cseg_1691</name>
</gene>